<keyword evidence="14" id="KW-1185">Reference proteome</keyword>
<dbReference type="PANTHER" id="PTHR10395">
    <property type="entry name" value="URICASE AND TRANSTHYRETIN-RELATED"/>
    <property type="match status" value="1"/>
</dbReference>
<evidence type="ECO:0000256" key="8">
    <source>
        <dbReference type="RuleBase" id="RU361270"/>
    </source>
</evidence>
<dbReference type="PANTHER" id="PTHR10395:SF7">
    <property type="entry name" value="5-HYDROXYISOURATE HYDROLASE"/>
    <property type="match status" value="1"/>
</dbReference>
<dbReference type="PROSITE" id="PS00769">
    <property type="entry name" value="TRANSTHYRETIN_2"/>
    <property type="match status" value="1"/>
</dbReference>
<dbReference type="AlphaFoldDB" id="A0A1B8ZJL9"/>
<feature type="chain" id="PRO_5008620714" description="5-hydroxyisourate hydrolase" evidence="9">
    <location>
        <begin position="19"/>
        <end position="136"/>
    </location>
</feature>
<dbReference type="CDD" id="cd05822">
    <property type="entry name" value="TLP_HIUase"/>
    <property type="match status" value="1"/>
</dbReference>
<reference evidence="12" key="2">
    <citation type="submission" date="2016-07" db="EMBL/GenBank/DDBJ databases">
        <authorList>
            <person name="Jeong J.-J."/>
            <person name="Kim D.W."/>
            <person name="Sang M.K."/>
            <person name="Choi I.-G."/>
            <person name="Kim K.D."/>
        </authorList>
    </citation>
    <scope>NUCLEOTIDE SEQUENCE</scope>
    <source>
        <strain evidence="12">CC-VM-7</strain>
    </source>
</reference>
<evidence type="ECO:0000256" key="2">
    <source>
        <dbReference type="ARBA" id="ARBA00002704"/>
    </source>
</evidence>
<reference evidence="11 14" key="3">
    <citation type="submission" date="2024-01" db="EMBL/GenBank/DDBJ databases">
        <title>Whole genome of Chryseobacterium arthrosphaerae NNCa 2741.</title>
        <authorList>
            <person name="Boriskina E.V."/>
            <person name="Gordinskaya N.A."/>
            <person name="Kropotov V.S."/>
            <person name="Alekseeva A.E."/>
            <person name="Makhova M.A."/>
            <person name="Kryazhev D.V."/>
            <person name="Shkurkina I.S."/>
        </authorList>
    </citation>
    <scope>NUCLEOTIDE SEQUENCE [LARGE SCALE GENOMIC DNA]</scope>
    <source>
        <strain evidence="11 14">NNCa 2741</strain>
    </source>
</reference>
<dbReference type="Proteomes" id="UP000093432">
    <property type="component" value="Unassembled WGS sequence"/>
</dbReference>
<dbReference type="InterPro" id="IPR000895">
    <property type="entry name" value="Transthyretin/HIU_hydrolase"/>
</dbReference>
<keyword evidence="9" id="KW-0732">Signal</keyword>
<reference evidence="13" key="1">
    <citation type="submission" date="2016-07" db="EMBL/GenBank/DDBJ databases">
        <authorList>
            <person name="Florea S."/>
            <person name="Webb J.S."/>
            <person name="Jaromczyk J."/>
            <person name="Schardl C.L."/>
        </authorList>
    </citation>
    <scope>NUCLEOTIDE SEQUENCE [LARGE SCALE GENOMIC DNA]</scope>
    <source>
        <strain evidence="13">CC-VM-7</strain>
    </source>
</reference>
<feature type="signal peptide" evidence="9">
    <location>
        <begin position="1"/>
        <end position="18"/>
    </location>
</feature>
<dbReference type="GO" id="GO:0006144">
    <property type="term" value="P:purine nucleobase metabolic process"/>
    <property type="evidence" value="ECO:0007669"/>
    <property type="project" value="UniProtKB-KW"/>
</dbReference>
<keyword evidence="5 8" id="KW-0659">Purine metabolism</keyword>
<dbReference type="SUPFAM" id="SSF49472">
    <property type="entry name" value="Transthyretin (synonym: prealbumin)"/>
    <property type="match status" value="1"/>
</dbReference>
<dbReference type="NCBIfam" id="TIGR02962">
    <property type="entry name" value="hdxy_isourate"/>
    <property type="match status" value="1"/>
</dbReference>
<evidence type="ECO:0000256" key="7">
    <source>
        <dbReference type="PIRSR" id="PIRSR600895-51"/>
    </source>
</evidence>
<comment type="subunit">
    <text evidence="4 8">Homotetramer.</text>
</comment>
<evidence type="ECO:0000259" key="10">
    <source>
        <dbReference type="Pfam" id="PF00576"/>
    </source>
</evidence>
<evidence type="ECO:0000313" key="14">
    <source>
        <dbReference type="Proteomes" id="UP001350005"/>
    </source>
</evidence>
<feature type="binding site" evidence="7">
    <location>
        <position position="133"/>
    </location>
    <ligand>
        <name>substrate</name>
    </ligand>
</feature>
<organism evidence="12 13">
    <name type="scientific">Chryseobacterium arthrosphaerae</name>
    <dbReference type="NCBI Taxonomy" id="651561"/>
    <lineage>
        <taxon>Bacteria</taxon>
        <taxon>Pseudomonadati</taxon>
        <taxon>Bacteroidota</taxon>
        <taxon>Flavobacteriia</taxon>
        <taxon>Flavobacteriales</taxon>
        <taxon>Weeksellaceae</taxon>
        <taxon>Chryseobacterium group</taxon>
        <taxon>Chryseobacterium</taxon>
    </lineage>
</organism>
<evidence type="ECO:0000313" key="12">
    <source>
        <dbReference type="EMBL" id="OCA71793.1"/>
    </source>
</evidence>
<accession>A0A1B8ZJL9</accession>
<dbReference type="PROSITE" id="PS00768">
    <property type="entry name" value="TRANSTHYRETIN_1"/>
    <property type="match status" value="1"/>
</dbReference>
<dbReference type="InterPro" id="IPR023418">
    <property type="entry name" value="Thyroxine_BS"/>
</dbReference>
<dbReference type="EMBL" id="JAZGJU010000016">
    <property type="protein sequence ID" value="MEE6127604.1"/>
    <property type="molecule type" value="Genomic_DNA"/>
</dbReference>
<feature type="domain" description="Transthyretin/hydroxyisourate hydrolase" evidence="10">
    <location>
        <begin position="26"/>
        <end position="135"/>
    </location>
</feature>
<name>A0A1B8ZJL9_9FLAO</name>
<evidence type="ECO:0000313" key="11">
    <source>
        <dbReference type="EMBL" id="MEE6127604.1"/>
    </source>
</evidence>
<dbReference type="GO" id="GO:0033971">
    <property type="term" value="F:hydroxyisourate hydrolase activity"/>
    <property type="evidence" value="ECO:0007669"/>
    <property type="project" value="UniProtKB-EC"/>
</dbReference>
<comment type="function">
    <text evidence="2">Catalyzes the hydrolysis of 5-hydroxyisourate (HIU) to 2-oxo-4-hydroxy-4-carboxy-5-ureidoimidazoline (OHCU).</text>
</comment>
<dbReference type="InterPro" id="IPR014306">
    <property type="entry name" value="Hydroxyisourate_hydrolase"/>
</dbReference>
<proteinExistence type="inferred from homology"/>
<dbReference type="Pfam" id="PF00576">
    <property type="entry name" value="Transthyretin"/>
    <property type="match status" value="1"/>
</dbReference>
<dbReference type="EMBL" id="MAYG01000012">
    <property type="protein sequence ID" value="OCA71793.1"/>
    <property type="molecule type" value="Genomic_DNA"/>
</dbReference>
<protein>
    <recommendedName>
        <fullName evidence="8">5-hydroxyisourate hydrolase</fullName>
        <shortName evidence="8">HIU hydrolase</shortName>
        <shortName evidence="8">HIUHase</shortName>
        <ecNumber evidence="8">3.5.2.17</ecNumber>
    </recommendedName>
</protein>
<keyword evidence="6 8" id="KW-0378">Hydrolase</keyword>
<dbReference type="OrthoDB" id="9792386at2"/>
<gene>
    <name evidence="11" type="primary">uraH</name>
    <name evidence="12" type="ORF">BBI00_16930</name>
    <name evidence="11" type="ORF">V2E39_09445</name>
</gene>
<feature type="binding site" evidence="7">
    <location>
        <position position="69"/>
    </location>
    <ligand>
        <name>substrate</name>
    </ligand>
</feature>
<evidence type="ECO:0000256" key="6">
    <source>
        <dbReference type="ARBA" id="ARBA00022801"/>
    </source>
</evidence>
<comment type="catalytic activity">
    <reaction evidence="1 8">
        <text>5-hydroxyisourate + H2O = 5-hydroxy-2-oxo-4-ureido-2,5-dihydro-1H-imidazole-5-carboxylate + H(+)</text>
        <dbReference type="Rhea" id="RHEA:23736"/>
        <dbReference type="ChEBI" id="CHEBI:15377"/>
        <dbReference type="ChEBI" id="CHEBI:15378"/>
        <dbReference type="ChEBI" id="CHEBI:18072"/>
        <dbReference type="ChEBI" id="CHEBI:58639"/>
        <dbReference type="EC" id="3.5.2.17"/>
    </reaction>
</comment>
<feature type="binding site" evidence="7">
    <location>
        <position position="29"/>
    </location>
    <ligand>
        <name>substrate</name>
    </ligand>
</feature>
<evidence type="ECO:0000256" key="3">
    <source>
        <dbReference type="ARBA" id="ARBA00009850"/>
    </source>
</evidence>
<dbReference type="PRINTS" id="PR00189">
    <property type="entry name" value="TRNSTHYRETIN"/>
</dbReference>
<sequence length="136" mass="15667">MKKLLLAFFGLIFFSLSAQEKTGFQLSSHILDISEGKPAGKVEIALEKFNETTQQWVSVGKKQTDNNGRVSDFLPYQKTGNHGKYKLVFFVEDYYKYKNIESFYPSIEVIFQIKDSEHYHVPITLSPFGYSTYRGS</sequence>
<dbReference type="RefSeq" id="WP_065400415.1">
    <property type="nucleotide sequence ID" value="NZ_JAKYXJ010000004.1"/>
</dbReference>
<comment type="caution">
    <text evidence="12">The sequence shown here is derived from an EMBL/GenBank/DDBJ whole genome shotgun (WGS) entry which is preliminary data.</text>
</comment>
<evidence type="ECO:0000256" key="1">
    <source>
        <dbReference type="ARBA" id="ARBA00001043"/>
    </source>
</evidence>
<evidence type="ECO:0000256" key="9">
    <source>
        <dbReference type="SAM" id="SignalP"/>
    </source>
</evidence>
<dbReference type="InterPro" id="IPR023419">
    <property type="entry name" value="Transthyretin_CS"/>
</dbReference>
<evidence type="ECO:0000256" key="4">
    <source>
        <dbReference type="ARBA" id="ARBA00011881"/>
    </source>
</evidence>
<evidence type="ECO:0000313" key="13">
    <source>
        <dbReference type="Proteomes" id="UP000093432"/>
    </source>
</evidence>
<dbReference type="EC" id="3.5.2.17" evidence="8"/>
<dbReference type="Gene3D" id="2.60.40.180">
    <property type="entry name" value="Transthyretin/hydroxyisourate hydrolase domain"/>
    <property type="match status" value="1"/>
</dbReference>
<comment type="similarity">
    <text evidence="3 8">Belongs to the transthyretin family. 5-hydroxyisourate hydrolase subfamily.</text>
</comment>
<dbReference type="InterPro" id="IPR036817">
    <property type="entry name" value="Transthyretin/HIU_hydrolase_sf"/>
</dbReference>
<dbReference type="Proteomes" id="UP001350005">
    <property type="component" value="Unassembled WGS sequence"/>
</dbReference>
<dbReference type="STRING" id="651561.BBI00_16930"/>
<dbReference type="InterPro" id="IPR023416">
    <property type="entry name" value="Transthyretin/HIU_hydrolase_d"/>
</dbReference>
<evidence type="ECO:0000256" key="5">
    <source>
        <dbReference type="ARBA" id="ARBA00022631"/>
    </source>
</evidence>